<gene>
    <name evidence="1" type="ORF">DID88_004274</name>
</gene>
<dbReference type="AlphaFoldDB" id="A0A395ISA1"/>
<organism evidence="1 2">
    <name type="scientific">Monilinia fructigena</name>
    <dbReference type="NCBI Taxonomy" id="38457"/>
    <lineage>
        <taxon>Eukaryota</taxon>
        <taxon>Fungi</taxon>
        <taxon>Dikarya</taxon>
        <taxon>Ascomycota</taxon>
        <taxon>Pezizomycotina</taxon>
        <taxon>Leotiomycetes</taxon>
        <taxon>Helotiales</taxon>
        <taxon>Sclerotiniaceae</taxon>
        <taxon>Monilinia</taxon>
    </lineage>
</organism>
<proteinExistence type="predicted"/>
<evidence type="ECO:0000313" key="1">
    <source>
        <dbReference type="EMBL" id="RAL63195.1"/>
    </source>
</evidence>
<protein>
    <submittedName>
        <fullName evidence="1">Uncharacterized protein</fullName>
    </submittedName>
</protein>
<reference evidence="1 2" key="1">
    <citation type="submission" date="2018-06" db="EMBL/GenBank/DDBJ databases">
        <title>Genome Sequence of the Brown Rot Fungal Pathogen Monilinia fructigena.</title>
        <authorList>
            <person name="Landi L."/>
            <person name="De Miccolis Angelini R.M."/>
            <person name="Pollastro S."/>
            <person name="Abate D."/>
            <person name="Faretra F."/>
            <person name="Romanazzi G."/>
        </authorList>
    </citation>
    <scope>NUCLEOTIDE SEQUENCE [LARGE SCALE GENOMIC DNA]</scope>
    <source>
        <strain evidence="1 2">Mfrg269</strain>
    </source>
</reference>
<sequence>MVAGNWGFVRPIVRRRALVRRQRARRWSFLGLDGVGLVVEEVREDAAEGAEDDVEEAEGGGVAAAAGFAEGGEVVR</sequence>
<accession>A0A395ISA1</accession>
<comment type="caution">
    <text evidence="1">The sequence shown here is derived from an EMBL/GenBank/DDBJ whole genome shotgun (WGS) entry which is preliminary data.</text>
</comment>
<name>A0A395ISA1_9HELO</name>
<keyword evidence="2" id="KW-1185">Reference proteome</keyword>
<dbReference type="EMBL" id="QKRW01000020">
    <property type="protein sequence ID" value="RAL63195.1"/>
    <property type="molecule type" value="Genomic_DNA"/>
</dbReference>
<dbReference type="Proteomes" id="UP000249056">
    <property type="component" value="Unassembled WGS sequence"/>
</dbReference>
<evidence type="ECO:0000313" key="2">
    <source>
        <dbReference type="Proteomes" id="UP000249056"/>
    </source>
</evidence>